<comment type="caution">
    <text evidence="2">The sequence shown here is derived from an EMBL/GenBank/DDBJ whole genome shotgun (WGS) entry which is preliminary data.</text>
</comment>
<dbReference type="AlphaFoldDB" id="A0A8H4NU81"/>
<dbReference type="EMBL" id="JAADJG010000518">
    <property type="protein sequence ID" value="KAF4445533.1"/>
    <property type="molecule type" value="Genomic_DNA"/>
</dbReference>
<protein>
    <submittedName>
        <fullName evidence="2">Uncharacterized protein</fullName>
    </submittedName>
</protein>
<reference evidence="2" key="1">
    <citation type="submission" date="2020-01" db="EMBL/GenBank/DDBJ databases">
        <title>Identification and distribution of gene clusters putatively required for synthesis of sphingolipid metabolism inhibitors in phylogenetically diverse species of the filamentous fungus Fusarium.</title>
        <authorList>
            <person name="Kim H.-S."/>
            <person name="Busman M."/>
            <person name="Brown D.W."/>
            <person name="Divon H."/>
            <person name="Uhlig S."/>
            <person name="Proctor R.H."/>
        </authorList>
    </citation>
    <scope>NUCLEOTIDE SEQUENCE</scope>
    <source>
        <strain evidence="2">NRRL 53441</strain>
    </source>
</reference>
<evidence type="ECO:0000313" key="2">
    <source>
        <dbReference type="EMBL" id="KAF4445533.1"/>
    </source>
</evidence>
<feature type="region of interest" description="Disordered" evidence="1">
    <location>
        <begin position="1"/>
        <end position="20"/>
    </location>
</feature>
<gene>
    <name evidence="2" type="ORF">F53441_10730</name>
</gene>
<dbReference type="OrthoDB" id="5429442at2759"/>
<evidence type="ECO:0000256" key="1">
    <source>
        <dbReference type="SAM" id="MobiDB-lite"/>
    </source>
</evidence>
<sequence length="726" mass="81385">MADKQKTFDEEKASAAPKRLSDTKIQQIHQIIAISEDAINSILATRFDSSKRRRKDRRLRDFHHVVPDNGEINATLSAPRVEMCGPDSPQKVYFFLQFEKGSYDFWSGAGPRAKQLTQNISGWSIAFETSFDLADLKNVPKEIAEAITLLKPGSYSASQLILSFSAARTAKIIWDESQVPGMQTNAQLMYRSQNMFEEYMKVYLRNLANGPYSVLGYAIKVNDGSALANLPAPRFPATKVQCTTQKYAPQTDAFKNEFPKRAGLDAIIFEEMTGENTNFPAVPYNPQEAGNWIVGGVSASLTMSKKVFWESYLIEKLKYLNMQCITVANDSYYWVQQSKDFKMTGNNWILDPDSKPTSAEWTSTNDGATFNKTFKHPRGHGGIVDQLLHGRWRDNLETTISNSMKWKQGDSRVDISVSIKQTRDEWRGGQQGGTDTLSGGKTVISWGMTIDLSTIKEGVLDVVVSSTTPELSYVYSSTQQAWDWLFGDSGKKAYEKAAKDTMTAGINMTDIETELKSALTGQSKYIFPGAGDFFMKNARFNKEGDLLIELGYITKEIAIDERFRLQVRSGDTATNMQWLKVESDQDNSALRLVSRKEEATVFQVDDGNLVVDQGENATGSVAIAREINPPSYQAQDIVFMTQATNDQSREGESKDDFEKRRVDEKLEVSRTGSGFSFSTEKGKMNDKPFWMGTFTLDVETHSRVQLFLGDPQDSAPYNLIDIIAVF</sequence>
<organism evidence="2 3">
    <name type="scientific">Fusarium austroafricanum</name>
    <dbReference type="NCBI Taxonomy" id="2364996"/>
    <lineage>
        <taxon>Eukaryota</taxon>
        <taxon>Fungi</taxon>
        <taxon>Dikarya</taxon>
        <taxon>Ascomycota</taxon>
        <taxon>Pezizomycotina</taxon>
        <taxon>Sordariomycetes</taxon>
        <taxon>Hypocreomycetidae</taxon>
        <taxon>Hypocreales</taxon>
        <taxon>Nectriaceae</taxon>
        <taxon>Fusarium</taxon>
        <taxon>Fusarium concolor species complex</taxon>
    </lineage>
</organism>
<name>A0A8H4NU81_9HYPO</name>
<accession>A0A8H4NU81</accession>
<evidence type="ECO:0000313" key="3">
    <source>
        <dbReference type="Proteomes" id="UP000605986"/>
    </source>
</evidence>
<feature type="compositionally biased region" description="Basic and acidic residues" evidence="1">
    <location>
        <begin position="1"/>
        <end position="13"/>
    </location>
</feature>
<keyword evidence="3" id="KW-1185">Reference proteome</keyword>
<proteinExistence type="predicted"/>
<dbReference type="Proteomes" id="UP000605986">
    <property type="component" value="Unassembled WGS sequence"/>
</dbReference>